<evidence type="ECO:0000256" key="2">
    <source>
        <dbReference type="SAM" id="SignalP"/>
    </source>
</evidence>
<dbReference type="Proteomes" id="UP000028931">
    <property type="component" value="Chromosome"/>
</dbReference>
<dbReference type="RefSeq" id="WP_038614573.1">
    <property type="nucleotide sequence ID" value="NZ_CP009048.1"/>
</dbReference>
<keyword evidence="2" id="KW-0732">Signal</keyword>
<feature type="chain" id="PRO_5001718763" description="Secreted protein" evidence="2">
    <location>
        <begin position="23"/>
        <end position="71"/>
    </location>
</feature>
<dbReference type="AlphaFoldDB" id="A0A077FGH5"/>
<reference evidence="3 4" key="1">
    <citation type="submission" date="2014-07" db="EMBL/GenBank/DDBJ databases">
        <authorList>
            <person name="Lee K."/>
            <person name="Lim J.Y."/>
            <person name="Hwang I."/>
        </authorList>
    </citation>
    <scope>NUCLEOTIDE SEQUENCE [LARGE SCALE GENOMIC DNA]</scope>
    <source>
        <strain evidence="3 4">KL28</strain>
    </source>
</reference>
<sequence>MRFVKFIAVGSLLLGLMGTAYAEGGFERAKSFTEDFRAEQARLWGDQSKKKNGQDAQQQKEPEKRQEKSDN</sequence>
<accession>A0A077FGH5</accession>
<protein>
    <recommendedName>
        <fullName evidence="5">Secreted protein</fullName>
    </recommendedName>
</protein>
<gene>
    <name evidence="3" type="ORF">PSAKL28_44280</name>
</gene>
<dbReference type="OrthoDB" id="7016632at2"/>
<evidence type="ECO:0000313" key="4">
    <source>
        <dbReference type="Proteomes" id="UP000028931"/>
    </source>
</evidence>
<organism evidence="3 4">
    <name type="scientific">Pseudomonas alkylphenolica</name>
    <dbReference type="NCBI Taxonomy" id="237609"/>
    <lineage>
        <taxon>Bacteria</taxon>
        <taxon>Pseudomonadati</taxon>
        <taxon>Pseudomonadota</taxon>
        <taxon>Gammaproteobacteria</taxon>
        <taxon>Pseudomonadales</taxon>
        <taxon>Pseudomonadaceae</taxon>
        <taxon>Pseudomonas</taxon>
    </lineage>
</organism>
<feature type="region of interest" description="Disordered" evidence="1">
    <location>
        <begin position="43"/>
        <end position="71"/>
    </location>
</feature>
<dbReference type="EMBL" id="CP009048">
    <property type="protein sequence ID" value="AIL63570.1"/>
    <property type="molecule type" value="Genomic_DNA"/>
</dbReference>
<dbReference type="KEGG" id="palk:PSAKL28_44280"/>
<feature type="signal peptide" evidence="2">
    <location>
        <begin position="1"/>
        <end position="22"/>
    </location>
</feature>
<proteinExistence type="predicted"/>
<name>A0A077FGH5_9PSED</name>
<evidence type="ECO:0000256" key="1">
    <source>
        <dbReference type="SAM" id="MobiDB-lite"/>
    </source>
</evidence>
<dbReference type="HOGENOM" id="CLU_200526_1_0_6"/>
<feature type="compositionally biased region" description="Basic and acidic residues" evidence="1">
    <location>
        <begin position="47"/>
        <end position="71"/>
    </location>
</feature>
<evidence type="ECO:0000313" key="3">
    <source>
        <dbReference type="EMBL" id="AIL63570.1"/>
    </source>
</evidence>
<evidence type="ECO:0008006" key="5">
    <source>
        <dbReference type="Google" id="ProtNLM"/>
    </source>
</evidence>